<dbReference type="CDD" id="cd05466">
    <property type="entry name" value="PBP2_LTTR_substrate"/>
    <property type="match status" value="1"/>
</dbReference>
<feature type="domain" description="HTH lysR-type" evidence="5">
    <location>
        <begin position="1"/>
        <end position="58"/>
    </location>
</feature>
<dbReference type="PANTHER" id="PTHR30419">
    <property type="entry name" value="HTH-TYPE TRANSCRIPTIONAL REGULATOR YBHD"/>
    <property type="match status" value="1"/>
</dbReference>
<dbReference type="AlphaFoldDB" id="A0A7D6ZEI1"/>
<dbReference type="Proteomes" id="UP000515512">
    <property type="component" value="Chromosome"/>
</dbReference>
<evidence type="ECO:0000256" key="1">
    <source>
        <dbReference type="ARBA" id="ARBA00009437"/>
    </source>
</evidence>
<keyword evidence="3" id="KW-0238">DNA-binding</keyword>
<organism evidence="6 7">
    <name type="scientific">Nocardia huaxiensis</name>
    <dbReference type="NCBI Taxonomy" id="2755382"/>
    <lineage>
        <taxon>Bacteria</taxon>
        <taxon>Bacillati</taxon>
        <taxon>Actinomycetota</taxon>
        <taxon>Actinomycetes</taxon>
        <taxon>Mycobacteriales</taxon>
        <taxon>Nocardiaceae</taxon>
        <taxon>Nocardia</taxon>
    </lineage>
</organism>
<dbReference type="SUPFAM" id="SSF46785">
    <property type="entry name" value="Winged helix' DNA-binding domain"/>
    <property type="match status" value="1"/>
</dbReference>
<sequence length="301" mass="32885">MQLRQLEYLVTIWDAGSFSAAAAQLYLSQPSLSQQMRALERELGVELLERGRHGLSLTPAGRVLLPHARQVLDAARDAVDAVRQVSENRLGDVHVLTVRSVASGVLPLSAARWHTLYPTIMLRLHDFSHRRELEAATRGGQGDLSIGPRPSEWDGPVVSLGYEEMVLVGPGDYRQHSPVDPREMATADWVLYEAEQGMSEIVDWLSAVMDFTPRAVARTGQVAAALSFAVEGTGVAVTPANAVPGGWAHHTRRIGPGVFREIVAYSRREPTDLVTRYRDLLGSIELPLTAGDELPAGSLRC</sequence>
<dbReference type="InterPro" id="IPR036388">
    <property type="entry name" value="WH-like_DNA-bd_sf"/>
</dbReference>
<evidence type="ECO:0000313" key="7">
    <source>
        <dbReference type="Proteomes" id="UP000515512"/>
    </source>
</evidence>
<dbReference type="Gene3D" id="3.40.190.10">
    <property type="entry name" value="Periplasmic binding protein-like II"/>
    <property type="match status" value="2"/>
</dbReference>
<evidence type="ECO:0000256" key="4">
    <source>
        <dbReference type="ARBA" id="ARBA00023163"/>
    </source>
</evidence>
<dbReference type="EMBL" id="CP059399">
    <property type="protein sequence ID" value="QLY28120.1"/>
    <property type="molecule type" value="Genomic_DNA"/>
</dbReference>
<gene>
    <name evidence="6" type="ORF">H0264_22295</name>
</gene>
<comment type="similarity">
    <text evidence="1">Belongs to the LysR transcriptional regulatory family.</text>
</comment>
<evidence type="ECO:0000313" key="6">
    <source>
        <dbReference type="EMBL" id="QLY28120.1"/>
    </source>
</evidence>
<name>A0A7D6ZEI1_9NOCA</name>
<dbReference type="FunFam" id="1.10.10.10:FF:000001">
    <property type="entry name" value="LysR family transcriptional regulator"/>
    <property type="match status" value="1"/>
</dbReference>
<proteinExistence type="inferred from homology"/>
<reference evidence="6 7" key="1">
    <citation type="submission" date="2020-07" db="EMBL/GenBank/DDBJ databases">
        <authorList>
            <person name="Zhuang K."/>
            <person name="Ran Y."/>
        </authorList>
    </citation>
    <scope>NUCLEOTIDE SEQUENCE [LARGE SCALE GENOMIC DNA]</scope>
    <source>
        <strain evidence="6 7">WCH-YHL-001</strain>
    </source>
</reference>
<protein>
    <submittedName>
        <fullName evidence="6">LysR family transcriptional regulator</fullName>
    </submittedName>
</protein>
<evidence type="ECO:0000256" key="3">
    <source>
        <dbReference type="ARBA" id="ARBA00023125"/>
    </source>
</evidence>
<dbReference type="Pfam" id="PF03466">
    <property type="entry name" value="LysR_substrate"/>
    <property type="match status" value="1"/>
</dbReference>
<dbReference type="GO" id="GO:0003677">
    <property type="term" value="F:DNA binding"/>
    <property type="evidence" value="ECO:0007669"/>
    <property type="project" value="UniProtKB-KW"/>
</dbReference>
<dbReference type="PRINTS" id="PR00039">
    <property type="entry name" value="HTHLYSR"/>
</dbReference>
<dbReference type="GO" id="GO:0005829">
    <property type="term" value="C:cytosol"/>
    <property type="evidence" value="ECO:0007669"/>
    <property type="project" value="TreeGrafter"/>
</dbReference>
<dbReference type="Pfam" id="PF00126">
    <property type="entry name" value="HTH_1"/>
    <property type="match status" value="1"/>
</dbReference>
<dbReference type="KEGG" id="nhu:H0264_22295"/>
<evidence type="ECO:0000256" key="2">
    <source>
        <dbReference type="ARBA" id="ARBA00023015"/>
    </source>
</evidence>
<dbReference type="InterPro" id="IPR050950">
    <property type="entry name" value="HTH-type_LysR_regulators"/>
</dbReference>
<accession>A0A7D6ZEI1</accession>
<keyword evidence="2" id="KW-0805">Transcription regulation</keyword>
<dbReference type="InterPro" id="IPR036390">
    <property type="entry name" value="WH_DNA-bd_sf"/>
</dbReference>
<dbReference type="PANTHER" id="PTHR30419:SF29">
    <property type="entry name" value="LYSR-FAMILY TRANSCRIPTIONAL REGULATOR"/>
    <property type="match status" value="1"/>
</dbReference>
<evidence type="ECO:0000259" key="5">
    <source>
        <dbReference type="PROSITE" id="PS50931"/>
    </source>
</evidence>
<dbReference type="PROSITE" id="PS50931">
    <property type="entry name" value="HTH_LYSR"/>
    <property type="match status" value="1"/>
</dbReference>
<dbReference type="Gene3D" id="1.10.10.10">
    <property type="entry name" value="Winged helix-like DNA-binding domain superfamily/Winged helix DNA-binding domain"/>
    <property type="match status" value="1"/>
</dbReference>
<dbReference type="InterPro" id="IPR000847">
    <property type="entry name" value="LysR_HTH_N"/>
</dbReference>
<dbReference type="RefSeq" id="WP_181579328.1">
    <property type="nucleotide sequence ID" value="NZ_CP059399.1"/>
</dbReference>
<keyword evidence="4" id="KW-0804">Transcription</keyword>
<dbReference type="SUPFAM" id="SSF53850">
    <property type="entry name" value="Periplasmic binding protein-like II"/>
    <property type="match status" value="1"/>
</dbReference>
<dbReference type="GO" id="GO:0003700">
    <property type="term" value="F:DNA-binding transcription factor activity"/>
    <property type="evidence" value="ECO:0007669"/>
    <property type="project" value="InterPro"/>
</dbReference>
<dbReference type="InterPro" id="IPR005119">
    <property type="entry name" value="LysR_subst-bd"/>
</dbReference>
<keyword evidence="7" id="KW-1185">Reference proteome</keyword>